<organism evidence="1 2">
    <name type="scientific">Kangiella profundi</name>
    <dbReference type="NCBI Taxonomy" id="1561924"/>
    <lineage>
        <taxon>Bacteria</taxon>
        <taxon>Pseudomonadati</taxon>
        <taxon>Pseudomonadota</taxon>
        <taxon>Gammaproteobacteria</taxon>
        <taxon>Kangiellales</taxon>
        <taxon>Kangiellaceae</taxon>
        <taxon>Kangiella</taxon>
    </lineage>
</organism>
<dbReference type="OrthoDB" id="9782842at2"/>
<reference evidence="1 2" key="1">
    <citation type="submission" date="2017-12" db="EMBL/GenBank/DDBJ databases">
        <title>Kangiella profundi FT102 completed genome.</title>
        <authorList>
            <person name="Xu J."/>
            <person name="Wang J."/>
            <person name="Lu Y."/>
        </authorList>
    </citation>
    <scope>NUCLEOTIDE SEQUENCE [LARGE SCALE GENOMIC DNA]</scope>
    <source>
        <strain evidence="1 2">FT102</strain>
    </source>
</reference>
<dbReference type="Proteomes" id="UP000232693">
    <property type="component" value="Chromosome"/>
</dbReference>
<accession>A0A2K9AVW5</accession>
<protein>
    <submittedName>
        <fullName evidence="1">Anti-sigma factor</fullName>
    </submittedName>
</protein>
<name>A0A2K9AVW5_9GAMM</name>
<keyword evidence="2" id="KW-1185">Reference proteome</keyword>
<evidence type="ECO:0000313" key="1">
    <source>
        <dbReference type="EMBL" id="AUD78029.1"/>
    </source>
</evidence>
<dbReference type="Pfam" id="PF13490">
    <property type="entry name" value="zf-HC2"/>
    <property type="match status" value="1"/>
</dbReference>
<dbReference type="RefSeq" id="WP_106645937.1">
    <property type="nucleotide sequence ID" value="NZ_BMGO01000001.1"/>
</dbReference>
<dbReference type="EMBL" id="CP025120">
    <property type="protein sequence ID" value="AUD78029.1"/>
    <property type="molecule type" value="Genomic_DNA"/>
</dbReference>
<gene>
    <name evidence="1" type="ORF">CW740_01730</name>
</gene>
<proteinExistence type="predicted"/>
<dbReference type="InterPro" id="IPR027383">
    <property type="entry name" value="Znf_put"/>
</dbReference>
<sequence>MNLCDKTQELISGYIDHELNQQDRQQVRVHLETCDQCRAVYDDLLAIKQEMGNLQYPECEEAQLDKIMKEPVANGMAIIGWFILILGFAGFMVWQLFTFYTEPSVPFWLKAGVFLIEAGVLLLLGSVLRQRLIALKTDKYKNVKF</sequence>
<dbReference type="KEGG" id="kpd:CW740_01730"/>
<dbReference type="InterPro" id="IPR041916">
    <property type="entry name" value="Anti_sigma_zinc_sf"/>
</dbReference>
<evidence type="ECO:0000313" key="2">
    <source>
        <dbReference type="Proteomes" id="UP000232693"/>
    </source>
</evidence>
<dbReference type="AlphaFoldDB" id="A0A2K9AVW5"/>
<dbReference type="Gene3D" id="1.10.10.1320">
    <property type="entry name" value="Anti-sigma factor, zinc-finger domain"/>
    <property type="match status" value="1"/>
</dbReference>